<dbReference type="Gene3D" id="2.160.10.10">
    <property type="entry name" value="Hexapeptide repeat proteins"/>
    <property type="match status" value="1"/>
</dbReference>
<dbReference type="CDD" id="cd04647">
    <property type="entry name" value="LbH_MAT_like"/>
    <property type="match status" value="1"/>
</dbReference>
<dbReference type="AlphaFoldDB" id="A0A1V9DND9"/>
<sequence length="206" mass="22069">MPSYENISIAAESEAGQRCVRIGASATISGAPDITFTWVRDEAYRQLPTHLADFAEGIQIGANVYMESCDRLAFHCGRVKLTLVKRNAERAGRLVIGDGVVLQGTAIVAYQQVTIEDHVTFGPNVTLMDSSGHPLVGRGETDEAARIVTAPVRVREHAWIGMNAIILKGVTIGAHAVIGAGSVVSRDVPDYALATGHPAQVVKWLR</sequence>
<evidence type="ECO:0000256" key="2">
    <source>
        <dbReference type="ARBA" id="ARBA00022737"/>
    </source>
</evidence>
<protein>
    <recommendedName>
        <fullName evidence="6">Acetyltransferase</fullName>
    </recommendedName>
</protein>
<gene>
    <name evidence="4" type="ORF">B2J69_05005</name>
</gene>
<dbReference type="InterPro" id="IPR011004">
    <property type="entry name" value="Trimer_LpxA-like_sf"/>
</dbReference>
<dbReference type="RefSeq" id="WP_081136984.1">
    <property type="nucleotide sequence ID" value="NZ_MWUE01000007.1"/>
</dbReference>
<comment type="caution">
    <text evidence="4">The sequence shown here is derived from an EMBL/GenBank/DDBJ whole genome shotgun (WGS) entry which is preliminary data.</text>
</comment>
<accession>A0A1V9DND9</accession>
<dbReference type="InterPro" id="IPR018357">
    <property type="entry name" value="Hexapep_transf_CS"/>
</dbReference>
<evidence type="ECO:0008006" key="6">
    <source>
        <dbReference type="Google" id="ProtNLM"/>
    </source>
</evidence>
<organism evidence="4 5">
    <name type="scientific">Pantoea latae</name>
    <dbReference type="NCBI Taxonomy" id="1964541"/>
    <lineage>
        <taxon>Bacteria</taxon>
        <taxon>Pseudomonadati</taxon>
        <taxon>Pseudomonadota</taxon>
        <taxon>Gammaproteobacteria</taxon>
        <taxon>Enterobacterales</taxon>
        <taxon>Erwiniaceae</taxon>
        <taxon>Pantoea</taxon>
    </lineage>
</organism>
<dbReference type="SUPFAM" id="SSF51161">
    <property type="entry name" value="Trimeric LpxA-like enzymes"/>
    <property type="match status" value="1"/>
</dbReference>
<evidence type="ECO:0000313" key="4">
    <source>
        <dbReference type="EMBL" id="OQP35357.1"/>
    </source>
</evidence>
<keyword evidence="2" id="KW-0677">Repeat</keyword>
<name>A0A1V9DND9_9GAMM</name>
<dbReference type="InterPro" id="IPR001451">
    <property type="entry name" value="Hexapep"/>
</dbReference>
<keyword evidence="1" id="KW-0808">Transferase</keyword>
<proteinExistence type="predicted"/>
<evidence type="ECO:0000313" key="5">
    <source>
        <dbReference type="Proteomes" id="UP000192769"/>
    </source>
</evidence>
<dbReference type="Pfam" id="PF00132">
    <property type="entry name" value="Hexapep"/>
    <property type="match status" value="1"/>
</dbReference>
<dbReference type="GO" id="GO:0016747">
    <property type="term" value="F:acyltransferase activity, transferring groups other than amino-acyl groups"/>
    <property type="evidence" value="ECO:0007669"/>
    <property type="project" value="UniProtKB-ARBA"/>
</dbReference>
<evidence type="ECO:0000256" key="1">
    <source>
        <dbReference type="ARBA" id="ARBA00022679"/>
    </source>
</evidence>
<dbReference type="InterPro" id="IPR051159">
    <property type="entry name" value="Hexapeptide_acetyltransf"/>
</dbReference>
<dbReference type="EMBL" id="MWUE01000007">
    <property type="protein sequence ID" value="OQP35357.1"/>
    <property type="molecule type" value="Genomic_DNA"/>
</dbReference>
<keyword evidence="5" id="KW-1185">Reference proteome</keyword>
<reference evidence="4 5" key="1">
    <citation type="submission" date="2017-02" db="EMBL/GenBank/DDBJ databases">
        <title>Whole genome shotgun sequence of Pantoea agglomerans strain AS1 isolated from a cycad, Zamia floridana in Central Florida, USA.</title>
        <authorList>
            <person name="Lata P."/>
            <person name="Govindarajan S."/>
            <person name="Qi F."/>
            <person name="Li J.-L."/>
            <person name="Maurya S.K."/>
            <person name="Sahoo M.K."/>
        </authorList>
    </citation>
    <scope>NUCLEOTIDE SEQUENCE [LARGE SCALE GENOMIC DNA]</scope>
    <source>
        <strain evidence="4 5">AS1</strain>
    </source>
</reference>
<dbReference type="Proteomes" id="UP000192769">
    <property type="component" value="Unassembled WGS sequence"/>
</dbReference>
<evidence type="ECO:0000256" key="3">
    <source>
        <dbReference type="ARBA" id="ARBA00023315"/>
    </source>
</evidence>
<dbReference type="PROSITE" id="PS00101">
    <property type="entry name" value="HEXAPEP_TRANSFERASES"/>
    <property type="match status" value="1"/>
</dbReference>
<keyword evidence="3" id="KW-0012">Acyltransferase</keyword>
<dbReference type="PANTHER" id="PTHR23416">
    <property type="entry name" value="SIALIC ACID SYNTHASE-RELATED"/>
    <property type="match status" value="1"/>
</dbReference>